<sequence length="176" mass="18901">MDSKVQAGISSTRSYSSSQSRPSPIGAASTASSDPRSNTTFSDPVDFGASAHLPPNSSSLDWEGPHTVVIPRGPSGFGFTLRHLVVYPPQSVPDDDDDDYTDGDGDLKQTALRKLMLSSVSFSRFAPFLVFTTRGEMQWGAVAHLIGQLATKSEVQGSNLSPGEINLSYYHIFKST</sequence>
<protein>
    <submittedName>
        <fullName evidence="2">Rho GTPase-activating protein 23-like</fullName>
    </submittedName>
</protein>
<dbReference type="InterPro" id="IPR036034">
    <property type="entry name" value="PDZ_sf"/>
</dbReference>
<reference evidence="2 3" key="1">
    <citation type="journal article" date="2021" name="Elife">
        <title>Chloroplast acquisition without the gene transfer in kleptoplastic sea slugs, Plakobranchus ocellatus.</title>
        <authorList>
            <person name="Maeda T."/>
            <person name="Takahashi S."/>
            <person name="Yoshida T."/>
            <person name="Shimamura S."/>
            <person name="Takaki Y."/>
            <person name="Nagai Y."/>
            <person name="Toyoda A."/>
            <person name="Suzuki Y."/>
            <person name="Arimoto A."/>
            <person name="Ishii H."/>
            <person name="Satoh N."/>
            <person name="Nishiyama T."/>
            <person name="Hasebe M."/>
            <person name="Maruyama T."/>
            <person name="Minagawa J."/>
            <person name="Obokata J."/>
            <person name="Shigenobu S."/>
        </authorList>
    </citation>
    <scope>NUCLEOTIDE SEQUENCE [LARGE SCALE GENOMIC DNA]</scope>
</reference>
<keyword evidence="3" id="KW-1185">Reference proteome</keyword>
<gene>
    <name evidence="2" type="ORF">PoB_007695300</name>
</gene>
<evidence type="ECO:0000313" key="3">
    <source>
        <dbReference type="Proteomes" id="UP000735302"/>
    </source>
</evidence>
<evidence type="ECO:0000256" key="1">
    <source>
        <dbReference type="SAM" id="MobiDB-lite"/>
    </source>
</evidence>
<proteinExistence type="predicted"/>
<evidence type="ECO:0000313" key="2">
    <source>
        <dbReference type="EMBL" id="GFO50448.1"/>
    </source>
</evidence>
<dbReference type="EMBL" id="BLXT01008609">
    <property type="protein sequence ID" value="GFO50448.1"/>
    <property type="molecule type" value="Genomic_DNA"/>
</dbReference>
<dbReference type="Gene3D" id="2.30.42.10">
    <property type="match status" value="1"/>
</dbReference>
<feature type="compositionally biased region" description="Low complexity" evidence="1">
    <location>
        <begin position="10"/>
        <end position="24"/>
    </location>
</feature>
<organism evidence="2 3">
    <name type="scientific">Plakobranchus ocellatus</name>
    <dbReference type="NCBI Taxonomy" id="259542"/>
    <lineage>
        <taxon>Eukaryota</taxon>
        <taxon>Metazoa</taxon>
        <taxon>Spiralia</taxon>
        <taxon>Lophotrochozoa</taxon>
        <taxon>Mollusca</taxon>
        <taxon>Gastropoda</taxon>
        <taxon>Heterobranchia</taxon>
        <taxon>Euthyneura</taxon>
        <taxon>Panpulmonata</taxon>
        <taxon>Sacoglossa</taxon>
        <taxon>Placobranchoidea</taxon>
        <taxon>Plakobranchidae</taxon>
        <taxon>Plakobranchus</taxon>
    </lineage>
</organism>
<accession>A0AAV4E1L6</accession>
<feature type="compositionally biased region" description="Polar residues" evidence="1">
    <location>
        <begin position="29"/>
        <end position="42"/>
    </location>
</feature>
<feature type="region of interest" description="Disordered" evidence="1">
    <location>
        <begin position="1"/>
        <end position="62"/>
    </location>
</feature>
<comment type="caution">
    <text evidence="2">The sequence shown here is derived from an EMBL/GenBank/DDBJ whole genome shotgun (WGS) entry which is preliminary data.</text>
</comment>
<dbReference type="Proteomes" id="UP000735302">
    <property type="component" value="Unassembled WGS sequence"/>
</dbReference>
<name>A0AAV4E1L6_9GAST</name>
<dbReference type="AlphaFoldDB" id="A0AAV4E1L6"/>